<comment type="caution">
    <text evidence="1">The sequence shown here is derived from an EMBL/GenBank/DDBJ whole genome shotgun (WGS) entry which is preliminary data.</text>
</comment>
<protein>
    <submittedName>
        <fullName evidence="1">Uncharacterized protein</fullName>
    </submittedName>
</protein>
<evidence type="ECO:0000313" key="1">
    <source>
        <dbReference type="EMBL" id="PKN02999.1"/>
    </source>
</evidence>
<dbReference type="AlphaFoldDB" id="A0A2N2F493"/>
<accession>A0A2N2F493</accession>
<dbReference type="EMBL" id="PHAO01000001">
    <property type="protein sequence ID" value="PKN02999.1"/>
    <property type="molecule type" value="Genomic_DNA"/>
</dbReference>
<organism evidence="1 2">
    <name type="scientific">Candidatus Dojkabacteria bacterium HGW-Dojkabacteria-1</name>
    <dbReference type="NCBI Taxonomy" id="2013761"/>
    <lineage>
        <taxon>Bacteria</taxon>
        <taxon>Candidatus Dojkabacteria</taxon>
    </lineage>
</organism>
<reference evidence="1 2" key="1">
    <citation type="journal article" date="2017" name="ISME J.">
        <title>Potential for microbial H2 and metal transformations associated with novel bacteria and archaea in deep terrestrial subsurface sediments.</title>
        <authorList>
            <person name="Hernsdorf A.W."/>
            <person name="Amano Y."/>
            <person name="Miyakawa K."/>
            <person name="Ise K."/>
            <person name="Suzuki Y."/>
            <person name="Anantharaman K."/>
            <person name="Probst A."/>
            <person name="Burstein D."/>
            <person name="Thomas B.C."/>
            <person name="Banfield J.F."/>
        </authorList>
    </citation>
    <scope>NUCLEOTIDE SEQUENCE [LARGE SCALE GENOMIC DNA]</scope>
    <source>
        <strain evidence="1">HGW-Dojkabacteria-1</strain>
    </source>
</reference>
<dbReference type="Proteomes" id="UP000233417">
    <property type="component" value="Unassembled WGS sequence"/>
</dbReference>
<proteinExistence type="predicted"/>
<name>A0A2N2F493_9BACT</name>
<evidence type="ECO:0000313" key="2">
    <source>
        <dbReference type="Proteomes" id="UP000233417"/>
    </source>
</evidence>
<sequence>MDAAPQNMSSLIQNDGDLLQEKLDSFVKELQGLGLTAEQIETIITSLTATATKQTMAKISSLMDDEEFENWKNFVDTGANTAQQLVVLNRLLLNKTDKDLDTIHMEIVDGLIKNTLSDIANIKDLNLKISNLSPEEVEKAKQLLDDGDYEGADKIINKEE</sequence>
<gene>
    <name evidence="1" type="ORF">CVU76_03160</name>
</gene>